<gene>
    <name evidence="2" type="ORF">TSUD_413320</name>
</gene>
<name>A0A2Z6P4R7_TRISU</name>
<evidence type="ECO:0000313" key="2">
    <source>
        <dbReference type="EMBL" id="GAU51424.1"/>
    </source>
</evidence>
<dbReference type="EMBL" id="DF975126">
    <property type="protein sequence ID" value="GAU51424.1"/>
    <property type="molecule type" value="Genomic_DNA"/>
</dbReference>
<feature type="region of interest" description="Disordered" evidence="1">
    <location>
        <begin position="1"/>
        <end position="20"/>
    </location>
</feature>
<dbReference type="Proteomes" id="UP000242715">
    <property type="component" value="Unassembled WGS sequence"/>
</dbReference>
<keyword evidence="3" id="KW-1185">Reference proteome</keyword>
<accession>A0A2Z6P4R7</accession>
<protein>
    <submittedName>
        <fullName evidence="2">Uncharacterized protein</fullName>
    </submittedName>
</protein>
<evidence type="ECO:0000256" key="1">
    <source>
        <dbReference type="SAM" id="MobiDB-lite"/>
    </source>
</evidence>
<dbReference type="AlphaFoldDB" id="A0A2Z6P4R7"/>
<feature type="compositionally biased region" description="Acidic residues" evidence="1">
    <location>
        <begin position="1"/>
        <end position="17"/>
    </location>
</feature>
<dbReference type="OrthoDB" id="10415707at2759"/>
<evidence type="ECO:0000313" key="3">
    <source>
        <dbReference type="Proteomes" id="UP000242715"/>
    </source>
</evidence>
<reference evidence="3" key="1">
    <citation type="journal article" date="2017" name="Front. Plant Sci.">
        <title>Climate Clever Clovers: New Paradigm to Reduce the Environmental Footprint of Ruminants by Breeding Low Methanogenic Forages Utilizing Haplotype Variation.</title>
        <authorList>
            <person name="Kaur P."/>
            <person name="Appels R."/>
            <person name="Bayer P.E."/>
            <person name="Keeble-Gagnere G."/>
            <person name="Wang J."/>
            <person name="Hirakawa H."/>
            <person name="Shirasawa K."/>
            <person name="Vercoe P."/>
            <person name="Stefanova K."/>
            <person name="Durmic Z."/>
            <person name="Nichols P."/>
            <person name="Revell C."/>
            <person name="Isobe S.N."/>
            <person name="Edwards D."/>
            <person name="Erskine W."/>
        </authorList>
    </citation>
    <scope>NUCLEOTIDE SEQUENCE [LARGE SCALE GENOMIC DNA]</scope>
    <source>
        <strain evidence="3">cv. Daliak</strain>
    </source>
</reference>
<sequence length="105" mass="11966">MAADSQEDSIQNEDSESMEVVRDNHVQTLIPVSNIQVVLQEGVECQMMDDHAREIRLEAERLFYIGLNLGVNSNEERFQMLDRMVDLEGRDESNFALSGGEEGYQ</sequence>
<organism evidence="2 3">
    <name type="scientific">Trifolium subterraneum</name>
    <name type="common">Subterranean clover</name>
    <dbReference type="NCBI Taxonomy" id="3900"/>
    <lineage>
        <taxon>Eukaryota</taxon>
        <taxon>Viridiplantae</taxon>
        <taxon>Streptophyta</taxon>
        <taxon>Embryophyta</taxon>
        <taxon>Tracheophyta</taxon>
        <taxon>Spermatophyta</taxon>
        <taxon>Magnoliopsida</taxon>
        <taxon>eudicotyledons</taxon>
        <taxon>Gunneridae</taxon>
        <taxon>Pentapetalae</taxon>
        <taxon>rosids</taxon>
        <taxon>fabids</taxon>
        <taxon>Fabales</taxon>
        <taxon>Fabaceae</taxon>
        <taxon>Papilionoideae</taxon>
        <taxon>50 kb inversion clade</taxon>
        <taxon>NPAAA clade</taxon>
        <taxon>Hologalegina</taxon>
        <taxon>IRL clade</taxon>
        <taxon>Trifolieae</taxon>
        <taxon>Trifolium</taxon>
    </lineage>
</organism>
<proteinExistence type="predicted"/>